<feature type="domain" description="Cation/H+ exchanger transmembrane" evidence="8">
    <location>
        <begin position="76"/>
        <end position="452"/>
    </location>
</feature>
<name>A0A5B8VJ26_9BACT</name>
<dbReference type="PANTHER" id="PTHR32468">
    <property type="entry name" value="CATION/H + ANTIPORTER"/>
    <property type="match status" value="1"/>
</dbReference>
<dbReference type="EMBL" id="CP042435">
    <property type="protein sequence ID" value="QEC70298.1"/>
    <property type="molecule type" value="Genomic_DNA"/>
</dbReference>
<feature type="transmembrane region" description="Helical" evidence="7">
    <location>
        <begin position="345"/>
        <end position="364"/>
    </location>
</feature>
<evidence type="ECO:0000256" key="7">
    <source>
        <dbReference type="SAM" id="Phobius"/>
    </source>
</evidence>
<evidence type="ECO:0000313" key="9">
    <source>
        <dbReference type="EMBL" id="QEC70298.1"/>
    </source>
</evidence>
<evidence type="ECO:0000256" key="3">
    <source>
        <dbReference type="ARBA" id="ARBA00022692"/>
    </source>
</evidence>
<feature type="transmembrane region" description="Helical" evidence="7">
    <location>
        <begin position="290"/>
        <end position="309"/>
    </location>
</feature>
<dbReference type="KEGG" id="pgin:FRZ67_19890"/>
<dbReference type="Proteomes" id="UP000321533">
    <property type="component" value="Chromosome"/>
</dbReference>
<keyword evidence="10" id="KW-1185">Reference proteome</keyword>
<protein>
    <recommendedName>
        <fullName evidence="8">Cation/H+ exchanger transmembrane domain-containing protein</fullName>
    </recommendedName>
</protein>
<dbReference type="AlphaFoldDB" id="A0A5B8VJ26"/>
<feature type="transmembrane region" description="Helical" evidence="7">
    <location>
        <begin position="156"/>
        <end position="177"/>
    </location>
</feature>
<evidence type="ECO:0000259" key="8">
    <source>
        <dbReference type="Pfam" id="PF00999"/>
    </source>
</evidence>
<dbReference type="InterPro" id="IPR050794">
    <property type="entry name" value="CPA2_transporter"/>
</dbReference>
<feature type="transmembrane region" description="Helical" evidence="7">
    <location>
        <begin position="224"/>
        <end position="248"/>
    </location>
</feature>
<dbReference type="Pfam" id="PF00999">
    <property type="entry name" value="Na_H_Exchanger"/>
    <property type="match status" value="1"/>
</dbReference>
<feature type="transmembrane region" description="Helical" evidence="7">
    <location>
        <begin position="125"/>
        <end position="144"/>
    </location>
</feature>
<evidence type="ECO:0000313" key="10">
    <source>
        <dbReference type="Proteomes" id="UP000321533"/>
    </source>
</evidence>
<dbReference type="Gene3D" id="1.20.1530.20">
    <property type="match status" value="1"/>
</dbReference>
<proteinExistence type="predicted"/>
<dbReference type="InterPro" id="IPR006153">
    <property type="entry name" value="Cation/H_exchanger_TM"/>
</dbReference>
<reference evidence="9 10" key="1">
    <citation type="journal article" date="2016" name="Int. J. Syst. Evol. Microbiol.">
        <title>Panacibacter ginsenosidivorans gen. nov., sp. nov., with ginsenoside converting activity isolated from soil of a ginseng field.</title>
        <authorList>
            <person name="Siddiqi M.Z."/>
            <person name="Muhammad Shafi S."/>
            <person name="Choi K.D."/>
            <person name="Im W.T."/>
        </authorList>
    </citation>
    <scope>NUCLEOTIDE SEQUENCE [LARGE SCALE GENOMIC DNA]</scope>
    <source>
        <strain evidence="9 10">Gsoil1550</strain>
    </source>
</reference>
<keyword evidence="4 7" id="KW-1133">Transmembrane helix</keyword>
<dbReference type="InterPro" id="IPR038770">
    <property type="entry name" value="Na+/solute_symporter_sf"/>
</dbReference>
<feature type="transmembrane region" description="Helical" evidence="7">
    <location>
        <begin position="370"/>
        <end position="394"/>
    </location>
</feature>
<keyword evidence="3 7" id="KW-0812">Transmembrane</keyword>
<dbReference type="OrthoDB" id="9793589at2"/>
<keyword evidence="6 7" id="KW-0472">Membrane</keyword>
<dbReference type="GO" id="GO:0015297">
    <property type="term" value="F:antiporter activity"/>
    <property type="evidence" value="ECO:0007669"/>
    <property type="project" value="InterPro"/>
</dbReference>
<feature type="transmembrane region" description="Helical" evidence="7">
    <location>
        <begin position="59"/>
        <end position="82"/>
    </location>
</feature>
<dbReference type="PANTHER" id="PTHR32468:SF0">
    <property type="entry name" value="K(+)_H(+) ANTIPORTER 1"/>
    <property type="match status" value="1"/>
</dbReference>
<feature type="transmembrane region" description="Helical" evidence="7">
    <location>
        <begin position="7"/>
        <end position="25"/>
    </location>
</feature>
<dbReference type="GO" id="GO:0016020">
    <property type="term" value="C:membrane"/>
    <property type="evidence" value="ECO:0007669"/>
    <property type="project" value="UniProtKB-SubCell"/>
</dbReference>
<evidence type="ECO:0000256" key="1">
    <source>
        <dbReference type="ARBA" id="ARBA00004141"/>
    </source>
</evidence>
<keyword evidence="2" id="KW-0813">Transport</keyword>
<feature type="transmembrane region" description="Helical" evidence="7">
    <location>
        <begin position="94"/>
        <end position="119"/>
    </location>
</feature>
<feature type="transmembrane region" description="Helical" evidence="7">
    <location>
        <begin position="189"/>
        <end position="212"/>
    </location>
</feature>
<evidence type="ECO:0000256" key="6">
    <source>
        <dbReference type="ARBA" id="ARBA00023136"/>
    </source>
</evidence>
<dbReference type="GO" id="GO:1902600">
    <property type="term" value="P:proton transmembrane transport"/>
    <property type="evidence" value="ECO:0007669"/>
    <property type="project" value="InterPro"/>
</dbReference>
<gene>
    <name evidence="9" type="ORF">FRZ67_19890</name>
</gene>
<sequence length="479" mass="52052">MKKNRSFLFYILIIAVFGTAIWLIVRKGESLQTIQAANAPTGKINTAPFAESFSNNISLALPVLLLQIVVIVVAVRMFGYLFSKIGQPAVVGEIIAGVVLGPSVLGALSPAVSAFIFPASSLNNLQFISQVGLILFMFVIGLELDISVIRKQAKSAVIISHASIIIPYTLGMCLALFMYKAYAPANISFLSFSLFMGIAMSITAFPVLARIIKERNLTKTRLGIMAITCAASDDVTAWCILAALIAIVKAGTSVSTLFTIGLLLAYVLLMLMVIRPLLKKLGHIYNKRETVSKSMMAIVFMVMLLSAYLTELIGVHALFGAFVAGVIMPDEMNFRQTIIDKIEDVSLVLLLPLFFVFTGLRTQIGLLNEASLWITFGWIVFVAVAGKFGGSTIAAKITGQTWKDSLSIGALMNTRGLMELVVLNIGYDLGILSPQVFTMMVLMALITTFMTNPALNFFNWLMPEEKAISSTEIKIATKV</sequence>
<evidence type="ECO:0000256" key="4">
    <source>
        <dbReference type="ARBA" id="ARBA00022989"/>
    </source>
</evidence>
<organism evidence="9 10">
    <name type="scientific">Panacibacter ginsenosidivorans</name>
    <dbReference type="NCBI Taxonomy" id="1813871"/>
    <lineage>
        <taxon>Bacteria</taxon>
        <taxon>Pseudomonadati</taxon>
        <taxon>Bacteroidota</taxon>
        <taxon>Chitinophagia</taxon>
        <taxon>Chitinophagales</taxon>
        <taxon>Chitinophagaceae</taxon>
        <taxon>Panacibacter</taxon>
    </lineage>
</organism>
<feature type="transmembrane region" description="Helical" evidence="7">
    <location>
        <begin position="254"/>
        <end position="278"/>
    </location>
</feature>
<keyword evidence="5" id="KW-0406">Ion transport</keyword>
<comment type="subcellular location">
    <subcellularLocation>
        <location evidence="1">Membrane</location>
        <topology evidence="1">Multi-pass membrane protein</topology>
    </subcellularLocation>
</comment>
<accession>A0A5B8VJ26</accession>
<evidence type="ECO:0000256" key="2">
    <source>
        <dbReference type="ARBA" id="ARBA00022448"/>
    </source>
</evidence>
<feature type="transmembrane region" description="Helical" evidence="7">
    <location>
        <begin position="439"/>
        <end position="461"/>
    </location>
</feature>
<evidence type="ECO:0000256" key="5">
    <source>
        <dbReference type="ARBA" id="ARBA00023065"/>
    </source>
</evidence>